<gene>
    <name evidence="5" type="ORF">C4F51_13550</name>
</gene>
<dbReference type="GO" id="GO:0000976">
    <property type="term" value="F:transcription cis-regulatory region binding"/>
    <property type="evidence" value="ECO:0007669"/>
    <property type="project" value="TreeGrafter"/>
</dbReference>
<dbReference type="CDD" id="cd01575">
    <property type="entry name" value="PBP1_GntR"/>
    <property type="match status" value="1"/>
</dbReference>
<dbReference type="EMBL" id="PRDL01000001">
    <property type="protein sequence ID" value="MBE8718214.1"/>
    <property type="molecule type" value="Genomic_DNA"/>
</dbReference>
<dbReference type="SUPFAM" id="SSF47413">
    <property type="entry name" value="lambda repressor-like DNA-binding domains"/>
    <property type="match status" value="1"/>
</dbReference>
<evidence type="ECO:0000313" key="5">
    <source>
        <dbReference type="EMBL" id="MBE8718214.1"/>
    </source>
</evidence>
<dbReference type="Gene3D" id="3.40.50.2300">
    <property type="match status" value="2"/>
</dbReference>
<evidence type="ECO:0000313" key="6">
    <source>
        <dbReference type="Proteomes" id="UP000652567"/>
    </source>
</evidence>
<sequence>MTKKITKNPRARKSTSGRAPTLIDVAKVAGVSPITVSRVLNQPDLVSEDAQQRVRRAIDEIGYVPNMLAGGLASRSSRMVALIVPTIANSIFAETVQAITDTLAQAGYQTLLGISAYEDEQEKQLLEAVLGRRPDGIILTGTYHAPDIRKRLEVTDVPVVETWDLSPDPIDTLVGFSHTRVGEAAAEYLLAKGHRRFAAVSANDQRAVKRLDGFLQTLANAGVDEPIVAKVPTPARFQLGREGIAGILDQASGPIDAVYCSSDTLAHGVMVEAQQRNIRIPQDMAVIGFGDLDFSEYTLPPITTIRVNGAEIGRRAAMALLARMNSGDSNAVPGGVIDTGFAVIERESA</sequence>
<dbReference type="RefSeq" id="WP_193910586.1">
    <property type="nucleotide sequence ID" value="NZ_PRDL01000001.1"/>
</dbReference>
<dbReference type="InterPro" id="IPR010982">
    <property type="entry name" value="Lambda_DNA-bd_dom_sf"/>
</dbReference>
<keyword evidence="3" id="KW-0804">Transcription</keyword>
<dbReference type="PANTHER" id="PTHR30146:SF33">
    <property type="entry name" value="TRANSCRIPTIONAL REGULATOR"/>
    <property type="match status" value="1"/>
</dbReference>
<evidence type="ECO:0000256" key="2">
    <source>
        <dbReference type="ARBA" id="ARBA00023125"/>
    </source>
</evidence>
<dbReference type="InterPro" id="IPR000843">
    <property type="entry name" value="HTH_LacI"/>
</dbReference>
<evidence type="ECO:0000256" key="1">
    <source>
        <dbReference type="ARBA" id="ARBA00023015"/>
    </source>
</evidence>
<dbReference type="GO" id="GO:0003700">
    <property type="term" value="F:DNA-binding transcription factor activity"/>
    <property type="evidence" value="ECO:0007669"/>
    <property type="project" value="TreeGrafter"/>
</dbReference>
<proteinExistence type="predicted"/>
<organism evidence="5 6">
    <name type="scientific">Cellvibrio polysaccharolyticus</name>
    <dbReference type="NCBI Taxonomy" id="2082724"/>
    <lineage>
        <taxon>Bacteria</taxon>
        <taxon>Pseudomonadati</taxon>
        <taxon>Pseudomonadota</taxon>
        <taxon>Gammaproteobacteria</taxon>
        <taxon>Cellvibrionales</taxon>
        <taxon>Cellvibrionaceae</taxon>
        <taxon>Cellvibrio</taxon>
    </lineage>
</organism>
<protein>
    <submittedName>
        <fullName evidence="5">LacI family DNA-binding transcriptional regulator</fullName>
    </submittedName>
</protein>
<keyword evidence="2 5" id="KW-0238">DNA-binding</keyword>
<dbReference type="CDD" id="cd01392">
    <property type="entry name" value="HTH_LacI"/>
    <property type="match status" value="1"/>
</dbReference>
<dbReference type="InterPro" id="IPR046335">
    <property type="entry name" value="LacI/GalR-like_sensor"/>
</dbReference>
<dbReference type="Pfam" id="PF00356">
    <property type="entry name" value="LacI"/>
    <property type="match status" value="1"/>
</dbReference>
<dbReference type="PROSITE" id="PS00356">
    <property type="entry name" value="HTH_LACI_1"/>
    <property type="match status" value="1"/>
</dbReference>
<keyword evidence="1" id="KW-0805">Transcription regulation</keyword>
<dbReference type="SUPFAM" id="SSF53822">
    <property type="entry name" value="Periplasmic binding protein-like I"/>
    <property type="match status" value="1"/>
</dbReference>
<dbReference type="PANTHER" id="PTHR30146">
    <property type="entry name" value="LACI-RELATED TRANSCRIPTIONAL REPRESSOR"/>
    <property type="match status" value="1"/>
</dbReference>
<dbReference type="SMART" id="SM00354">
    <property type="entry name" value="HTH_LACI"/>
    <property type="match status" value="1"/>
</dbReference>
<reference evidence="5" key="1">
    <citation type="submission" date="2018-07" db="EMBL/GenBank/DDBJ databases">
        <title>Genome assembly of strain Ka43.</title>
        <authorList>
            <person name="Kukolya J."/>
            <person name="Nagy I."/>
            <person name="Horvath B."/>
            <person name="Toth A."/>
        </authorList>
    </citation>
    <scope>NUCLEOTIDE SEQUENCE</scope>
    <source>
        <strain evidence="5">KB43</strain>
    </source>
</reference>
<dbReference type="InterPro" id="IPR028082">
    <property type="entry name" value="Peripla_BP_I"/>
</dbReference>
<dbReference type="PROSITE" id="PS50932">
    <property type="entry name" value="HTH_LACI_2"/>
    <property type="match status" value="1"/>
</dbReference>
<name>A0A928YUQ4_9GAMM</name>
<dbReference type="Gene3D" id="1.10.260.40">
    <property type="entry name" value="lambda repressor-like DNA-binding domains"/>
    <property type="match status" value="1"/>
</dbReference>
<dbReference type="PRINTS" id="PR00036">
    <property type="entry name" value="HTHLACI"/>
</dbReference>
<keyword evidence="6" id="KW-1185">Reference proteome</keyword>
<feature type="domain" description="HTH lacI-type" evidence="4">
    <location>
        <begin position="20"/>
        <end position="74"/>
    </location>
</feature>
<dbReference type="Proteomes" id="UP000652567">
    <property type="component" value="Unassembled WGS sequence"/>
</dbReference>
<evidence type="ECO:0000259" key="4">
    <source>
        <dbReference type="PROSITE" id="PS50932"/>
    </source>
</evidence>
<comment type="caution">
    <text evidence="5">The sequence shown here is derived from an EMBL/GenBank/DDBJ whole genome shotgun (WGS) entry which is preliminary data.</text>
</comment>
<accession>A0A928YUQ4</accession>
<evidence type="ECO:0000256" key="3">
    <source>
        <dbReference type="ARBA" id="ARBA00023163"/>
    </source>
</evidence>
<dbReference type="Pfam" id="PF13377">
    <property type="entry name" value="Peripla_BP_3"/>
    <property type="match status" value="1"/>
</dbReference>
<dbReference type="AlphaFoldDB" id="A0A928YUQ4"/>